<comment type="subcellular location">
    <subcellularLocation>
        <location evidence="1">Cell membrane</location>
        <topology evidence="1">Multi-pass membrane protein</topology>
    </subcellularLocation>
</comment>
<feature type="transmembrane region" description="Helical" evidence="8">
    <location>
        <begin position="176"/>
        <end position="196"/>
    </location>
</feature>
<dbReference type="Gene3D" id="1.20.1720.10">
    <property type="entry name" value="Multidrug resistance protein D"/>
    <property type="match status" value="1"/>
</dbReference>
<dbReference type="Proteomes" id="UP001557484">
    <property type="component" value="Unassembled WGS sequence"/>
</dbReference>
<evidence type="ECO:0000256" key="3">
    <source>
        <dbReference type="ARBA" id="ARBA00022448"/>
    </source>
</evidence>
<organism evidence="10 11">
    <name type="scientific">Zhongshania arctica</name>
    <dbReference type="NCBI Taxonomy" id="3238302"/>
    <lineage>
        <taxon>Bacteria</taxon>
        <taxon>Pseudomonadati</taxon>
        <taxon>Pseudomonadota</taxon>
        <taxon>Gammaproteobacteria</taxon>
        <taxon>Cellvibrionales</taxon>
        <taxon>Spongiibacteraceae</taxon>
        <taxon>Zhongshania</taxon>
    </lineage>
</organism>
<feature type="transmembrane region" description="Helical" evidence="8">
    <location>
        <begin position="341"/>
        <end position="357"/>
    </location>
</feature>
<protein>
    <submittedName>
        <fullName evidence="10">DHA2 family efflux MFS transporter permease subunit</fullName>
    </submittedName>
</protein>
<dbReference type="InterPro" id="IPR011701">
    <property type="entry name" value="MFS"/>
</dbReference>
<keyword evidence="3" id="KW-0813">Transport</keyword>
<dbReference type="Gene3D" id="1.20.1250.20">
    <property type="entry name" value="MFS general substrate transporter like domains"/>
    <property type="match status" value="1"/>
</dbReference>
<feature type="transmembrane region" description="Helical" evidence="8">
    <location>
        <begin position="369"/>
        <end position="392"/>
    </location>
</feature>
<feature type="transmembrane region" description="Helical" evidence="8">
    <location>
        <begin position="238"/>
        <end position="255"/>
    </location>
</feature>
<feature type="domain" description="Major facilitator superfamily (MFS) profile" evidence="9">
    <location>
        <begin position="22"/>
        <end position="506"/>
    </location>
</feature>
<feature type="transmembrane region" description="Helical" evidence="8">
    <location>
        <begin position="208"/>
        <end position="226"/>
    </location>
</feature>
<dbReference type="PRINTS" id="PR01036">
    <property type="entry name" value="TCRTETB"/>
</dbReference>
<dbReference type="RefSeq" id="WP_368376745.1">
    <property type="nucleotide sequence ID" value="NZ_JBFRYB010000001.1"/>
</dbReference>
<reference evidence="10 11" key="1">
    <citation type="journal article" date="2011" name="Int. J. Syst. Evol. Microbiol.">
        <title>Zhongshania antarctica gen. nov., sp. nov. and Zhongshania guokunii sp. nov., gammaproteobacteria respectively isolated from coastal attached (fast) ice and surface seawater of the Antarctic.</title>
        <authorList>
            <person name="Li H.J."/>
            <person name="Zhang X.Y."/>
            <person name="Chen C.X."/>
            <person name="Zhang Y.J."/>
            <person name="Gao Z.M."/>
            <person name="Yu Y."/>
            <person name="Chen X.L."/>
            <person name="Chen B."/>
            <person name="Zhang Y.Z."/>
        </authorList>
    </citation>
    <scope>NUCLEOTIDE SEQUENCE [LARGE SCALE GENOMIC DNA]</scope>
    <source>
        <strain evidence="10 11">R06B22</strain>
    </source>
</reference>
<keyword evidence="11" id="KW-1185">Reference proteome</keyword>
<keyword evidence="4" id="KW-1003">Cell membrane</keyword>
<comment type="caution">
    <text evidence="10">The sequence shown here is derived from an EMBL/GenBank/DDBJ whole genome shotgun (WGS) entry which is preliminary data.</text>
</comment>
<evidence type="ECO:0000256" key="4">
    <source>
        <dbReference type="ARBA" id="ARBA00022475"/>
    </source>
</evidence>
<evidence type="ECO:0000256" key="6">
    <source>
        <dbReference type="ARBA" id="ARBA00022989"/>
    </source>
</evidence>
<keyword evidence="6 8" id="KW-1133">Transmembrane helix</keyword>
<dbReference type="Pfam" id="PF07690">
    <property type="entry name" value="MFS_1"/>
    <property type="match status" value="1"/>
</dbReference>
<dbReference type="EMBL" id="JBFRYB010000001">
    <property type="protein sequence ID" value="MEX1666671.1"/>
    <property type="molecule type" value="Genomic_DNA"/>
</dbReference>
<feature type="transmembrane region" description="Helical" evidence="8">
    <location>
        <begin position="276"/>
        <end position="297"/>
    </location>
</feature>
<evidence type="ECO:0000256" key="5">
    <source>
        <dbReference type="ARBA" id="ARBA00022692"/>
    </source>
</evidence>
<feature type="transmembrane region" description="Helical" evidence="8">
    <location>
        <begin position="58"/>
        <end position="81"/>
    </location>
</feature>
<feature type="transmembrane region" description="Helical" evidence="8">
    <location>
        <begin position="88"/>
        <end position="107"/>
    </location>
</feature>
<dbReference type="SUPFAM" id="SSF103473">
    <property type="entry name" value="MFS general substrate transporter"/>
    <property type="match status" value="1"/>
</dbReference>
<evidence type="ECO:0000256" key="1">
    <source>
        <dbReference type="ARBA" id="ARBA00004651"/>
    </source>
</evidence>
<dbReference type="PANTHER" id="PTHR42718:SF9">
    <property type="entry name" value="MAJOR FACILITATOR SUPERFAMILY MULTIDRUG TRANSPORTER MFSC"/>
    <property type="match status" value="1"/>
</dbReference>
<evidence type="ECO:0000259" key="9">
    <source>
        <dbReference type="PROSITE" id="PS50850"/>
    </source>
</evidence>
<accession>A0ABV3TZH1</accession>
<gene>
    <name evidence="10" type="ORF">AB4875_14345</name>
</gene>
<feature type="transmembrane region" description="Helical" evidence="8">
    <location>
        <begin position="147"/>
        <end position="164"/>
    </location>
</feature>
<evidence type="ECO:0000313" key="11">
    <source>
        <dbReference type="Proteomes" id="UP001557484"/>
    </source>
</evidence>
<dbReference type="NCBIfam" id="TIGR00711">
    <property type="entry name" value="efflux_EmrB"/>
    <property type="match status" value="1"/>
</dbReference>
<sequence length="517" mass="55170">MSASNTVKAITPAVAVGAMGLITFGTLSATMMQALDTTIANVALPHMQGSLSASQEQVAWVLTSYIVASAIATTPTGYLANRYGVKRIFLIAIAGFTLASMLCGIATSLTEIILYRLLQGVFGAALVPLSQTTLLDSYPPEKQGAAMAVWGVGVMIGPILGPALGGWLTEYYSWRWVFYINLPIGIATFMALKTALPDAKPRGSAPMDFTGFLFLSIAIASLQLMLDRGQSLDWFQSSEIMIECGLVIAALYLFVSHTLTTDKPFISPNLFKDRNLVGGLILIAMLGIVLFSTFALLPPFLQRLQGYPVVTAGLVMAPRGIGTMIAMLISGQILHRVDARLPILFGMILLAYALFWMSNFSLDIGTQEIVISGVVQGLGLGFIFVPLSALTFSTLAPEYRGEGTSLFSLLRNVGSSVGIALAFAYQDYGTKMAHSVLAENITPFNPALIEYVNSSNGLNAVNALAGVELELQRQSAVIGMLGDFHYMAIGVVCAMPLLLILRPRKSVADAGDIVVVD</sequence>
<comment type="similarity">
    <text evidence="2">Belongs to the major facilitator superfamily. EmrB family.</text>
</comment>
<feature type="transmembrane region" description="Helical" evidence="8">
    <location>
        <begin position="309"/>
        <end position="329"/>
    </location>
</feature>
<dbReference type="PROSITE" id="PS50850">
    <property type="entry name" value="MFS"/>
    <property type="match status" value="1"/>
</dbReference>
<name>A0ABV3TZH1_9GAMM</name>
<evidence type="ECO:0000256" key="8">
    <source>
        <dbReference type="SAM" id="Phobius"/>
    </source>
</evidence>
<dbReference type="InterPro" id="IPR020846">
    <property type="entry name" value="MFS_dom"/>
</dbReference>
<keyword evidence="5 8" id="KW-0812">Transmembrane</keyword>
<proteinExistence type="inferred from homology"/>
<evidence type="ECO:0000256" key="7">
    <source>
        <dbReference type="ARBA" id="ARBA00023136"/>
    </source>
</evidence>
<dbReference type="CDD" id="cd17503">
    <property type="entry name" value="MFS_LmrB_MDR_like"/>
    <property type="match status" value="1"/>
</dbReference>
<dbReference type="InterPro" id="IPR036259">
    <property type="entry name" value="MFS_trans_sf"/>
</dbReference>
<dbReference type="PANTHER" id="PTHR42718">
    <property type="entry name" value="MAJOR FACILITATOR SUPERFAMILY MULTIDRUG TRANSPORTER MFSC"/>
    <property type="match status" value="1"/>
</dbReference>
<feature type="transmembrane region" description="Helical" evidence="8">
    <location>
        <begin position="484"/>
        <end position="501"/>
    </location>
</feature>
<evidence type="ECO:0000313" key="10">
    <source>
        <dbReference type="EMBL" id="MEX1666671.1"/>
    </source>
</evidence>
<evidence type="ECO:0000256" key="2">
    <source>
        <dbReference type="ARBA" id="ARBA00008537"/>
    </source>
</evidence>
<keyword evidence="7 8" id="KW-0472">Membrane</keyword>
<dbReference type="InterPro" id="IPR004638">
    <property type="entry name" value="EmrB-like"/>
</dbReference>